<reference evidence="9" key="1">
    <citation type="submission" date="2016-04" db="EMBL/GenBank/DDBJ databases">
        <authorList>
            <person name="Strapagiel D."/>
            <person name="Borowka P."/>
            <person name="Marciniak B."/>
            <person name="Bakula Z."/>
            <person name="Van Ingen J."/>
            <person name="Safianowska A."/>
            <person name="Dziadek J."/>
            <person name="Jagielski T."/>
        </authorList>
    </citation>
    <scope>NUCLEOTIDE SEQUENCE [LARGE SCALE GENOMIC DNA]</scope>
    <source>
        <strain evidence="9">1010001458</strain>
    </source>
</reference>
<dbReference type="GO" id="GO:0005886">
    <property type="term" value="C:plasma membrane"/>
    <property type="evidence" value="ECO:0007669"/>
    <property type="project" value="UniProtKB-SubCell"/>
</dbReference>
<comment type="subcellular location">
    <subcellularLocation>
        <location evidence="1">Cell membrane</location>
        <topology evidence="1">Multi-pass membrane protein</topology>
    </subcellularLocation>
</comment>
<dbReference type="RefSeq" id="WP_075509856.1">
    <property type="nucleotide sequence ID" value="NZ_CP089224.1"/>
</dbReference>
<evidence type="ECO:0000256" key="3">
    <source>
        <dbReference type="ARBA" id="ARBA00022475"/>
    </source>
</evidence>
<keyword evidence="5 7" id="KW-1133">Transmembrane helix</keyword>
<dbReference type="InterPro" id="IPR051328">
    <property type="entry name" value="T7SS_ABC-Transporter"/>
</dbReference>
<keyword evidence="9" id="KW-1185">Reference proteome</keyword>
<keyword evidence="4 7" id="KW-0812">Transmembrane</keyword>
<dbReference type="PANTHER" id="PTHR43077:SF8">
    <property type="entry name" value="DOXORUBICIN RESISTANCE ABC TRANSPORTER PERMEASE PROTEIN DRRB"/>
    <property type="match status" value="1"/>
</dbReference>
<evidence type="ECO:0000313" key="9">
    <source>
        <dbReference type="Proteomes" id="UP000077342"/>
    </source>
</evidence>
<evidence type="ECO:0000256" key="6">
    <source>
        <dbReference type="ARBA" id="ARBA00023136"/>
    </source>
</evidence>
<keyword evidence="3" id="KW-1003">Cell membrane</keyword>
<feature type="transmembrane region" description="Helical" evidence="7">
    <location>
        <begin position="20"/>
        <end position="43"/>
    </location>
</feature>
<evidence type="ECO:0000256" key="1">
    <source>
        <dbReference type="ARBA" id="ARBA00004651"/>
    </source>
</evidence>
<sequence length="188" mass="19842">MQRLADRIRVSRLQAVLVQWMLLALLALPTSAVCLWIAVALGMPAPQLLAAWLFGAFIVATVGVMSSSLIAVLGTWGALISVFVFIFLGIPSAGATIPLEASPRFVAWLAAFEPVRQAFLGCRSSLYSDGADGAELIRSATVCALGLGIAVSAGALVTYIRNRDGLHRIEALPRPADVTAMPGPRVPF</sequence>
<protein>
    <submittedName>
        <fullName evidence="8">Uncharacterized protein</fullName>
    </submittedName>
</protein>
<evidence type="ECO:0000256" key="5">
    <source>
        <dbReference type="ARBA" id="ARBA00022989"/>
    </source>
</evidence>
<dbReference type="Proteomes" id="UP000077342">
    <property type="component" value="Unassembled WGS sequence"/>
</dbReference>
<organism evidence="8 9">
    <name type="scientific">Mycobacterium ostraviense</name>
    <dbReference type="NCBI Taxonomy" id="2738409"/>
    <lineage>
        <taxon>Bacteria</taxon>
        <taxon>Bacillati</taxon>
        <taxon>Actinomycetota</taxon>
        <taxon>Actinomycetes</taxon>
        <taxon>Mycobacteriales</taxon>
        <taxon>Mycobacteriaceae</taxon>
        <taxon>Mycobacterium</taxon>
    </lineage>
</organism>
<comment type="caution">
    <text evidence="8">The sequence shown here is derived from an EMBL/GenBank/DDBJ whole genome shotgun (WGS) entry which is preliminary data.</text>
</comment>
<feature type="transmembrane region" description="Helical" evidence="7">
    <location>
        <begin position="49"/>
        <end position="72"/>
    </location>
</feature>
<dbReference type="EMBL" id="LWCI01000087">
    <property type="protein sequence ID" value="KZS64249.1"/>
    <property type="molecule type" value="Genomic_DNA"/>
</dbReference>
<evidence type="ECO:0000256" key="4">
    <source>
        <dbReference type="ARBA" id="ARBA00022692"/>
    </source>
</evidence>
<name>A0A164C5A8_9MYCO</name>
<dbReference type="PANTHER" id="PTHR43077">
    <property type="entry name" value="TRANSPORT PERMEASE YVFS-RELATED"/>
    <property type="match status" value="1"/>
</dbReference>
<keyword evidence="6 7" id="KW-0472">Membrane</keyword>
<evidence type="ECO:0000313" key="8">
    <source>
        <dbReference type="EMBL" id="KZS64249.1"/>
    </source>
</evidence>
<evidence type="ECO:0000256" key="2">
    <source>
        <dbReference type="ARBA" id="ARBA00007783"/>
    </source>
</evidence>
<feature type="transmembrane region" description="Helical" evidence="7">
    <location>
        <begin position="136"/>
        <end position="160"/>
    </location>
</feature>
<evidence type="ECO:0000256" key="7">
    <source>
        <dbReference type="SAM" id="Phobius"/>
    </source>
</evidence>
<accession>A0A164C5A8</accession>
<gene>
    <name evidence="8" type="ORF">A4G28_07530</name>
</gene>
<dbReference type="AlphaFoldDB" id="A0A164C5A8"/>
<proteinExistence type="inferred from homology"/>
<comment type="similarity">
    <text evidence="2">Belongs to the ABC-2 integral membrane protein family.</text>
</comment>
<feature type="transmembrane region" description="Helical" evidence="7">
    <location>
        <begin position="79"/>
        <end position="99"/>
    </location>
</feature>